<dbReference type="RefSeq" id="WP_151654010.1">
    <property type="nucleotide sequence ID" value="NZ_WBVX01000046.1"/>
</dbReference>
<dbReference type="Proteomes" id="UP000481643">
    <property type="component" value="Unassembled WGS sequence"/>
</dbReference>
<comment type="caution">
    <text evidence="1">The sequence shown here is derived from an EMBL/GenBank/DDBJ whole genome shotgun (WGS) entry which is preliminary data.</text>
</comment>
<reference evidence="1 2" key="1">
    <citation type="submission" date="2019-09" db="EMBL/GenBank/DDBJ databases">
        <title>Taxonomic organization of the family Brucellaceae based on a phylogenomic approach.</title>
        <authorList>
            <person name="Leclercq S."/>
            <person name="Cloeckaert A."/>
            <person name="Zygmunt M.S."/>
        </authorList>
    </citation>
    <scope>NUCLEOTIDE SEQUENCE [LARGE SCALE GENOMIC DNA]</scope>
    <source>
        <strain evidence="1 2">WS1830</strain>
    </source>
</reference>
<accession>A0A6L3Y5K4</accession>
<proteinExistence type="predicted"/>
<dbReference type="AlphaFoldDB" id="A0A6L3Y5K4"/>
<dbReference type="EMBL" id="WBVX01000046">
    <property type="protein sequence ID" value="KAB2676539.1"/>
    <property type="molecule type" value="Genomic_DNA"/>
</dbReference>
<organism evidence="1 2">
    <name type="scientific">Brucella tritici</name>
    <dbReference type="NCBI Taxonomy" id="94626"/>
    <lineage>
        <taxon>Bacteria</taxon>
        <taxon>Pseudomonadati</taxon>
        <taxon>Pseudomonadota</taxon>
        <taxon>Alphaproteobacteria</taxon>
        <taxon>Hyphomicrobiales</taxon>
        <taxon>Brucellaceae</taxon>
        <taxon>Brucella/Ochrobactrum group</taxon>
        <taxon>Brucella</taxon>
    </lineage>
</organism>
<name>A0A6L3Y5K4_9HYPH</name>
<evidence type="ECO:0000313" key="1">
    <source>
        <dbReference type="EMBL" id="KAB2676539.1"/>
    </source>
</evidence>
<gene>
    <name evidence="1" type="ORF">F9L08_26465</name>
</gene>
<protein>
    <submittedName>
        <fullName evidence="1">Uncharacterized protein</fullName>
    </submittedName>
</protein>
<evidence type="ECO:0000313" key="2">
    <source>
        <dbReference type="Proteomes" id="UP000481643"/>
    </source>
</evidence>
<sequence>MSKRRQIEVYDTPSGMGGTFTVEIVAHLDHERVKVRVWYGRATPQGWECWNEWDGYRFETKQAELRNRRMMPLYK</sequence>